<evidence type="ECO:0000256" key="2">
    <source>
        <dbReference type="ARBA" id="ARBA00005684"/>
    </source>
</evidence>
<gene>
    <name evidence="12" type="ORF">EDD31_2290</name>
</gene>
<keyword evidence="5 10" id="KW-0328">Glycosyltransferase</keyword>
<evidence type="ECO:0000256" key="4">
    <source>
        <dbReference type="ARBA" id="ARBA00020295"/>
    </source>
</evidence>
<name>A0A3N2BF75_9MICO</name>
<accession>A0A3N2BF75</accession>
<comment type="caution">
    <text evidence="12">The sequence shown here is derived from an EMBL/GenBank/DDBJ whole genome shotgun (WGS) entry which is preliminary data.</text>
</comment>
<evidence type="ECO:0000256" key="1">
    <source>
        <dbReference type="ARBA" id="ARBA00000439"/>
    </source>
</evidence>
<dbReference type="Proteomes" id="UP000280668">
    <property type="component" value="Unassembled WGS sequence"/>
</dbReference>
<dbReference type="SUPFAM" id="SSF51445">
    <property type="entry name" value="(Trans)glycosidases"/>
    <property type="match status" value="1"/>
</dbReference>
<evidence type="ECO:0000313" key="13">
    <source>
        <dbReference type="Proteomes" id="UP000280668"/>
    </source>
</evidence>
<reference evidence="12 13" key="1">
    <citation type="submission" date="2018-11" db="EMBL/GenBank/DDBJ databases">
        <title>Sequencing the genomes of 1000 actinobacteria strains.</title>
        <authorList>
            <person name="Klenk H.-P."/>
        </authorList>
    </citation>
    <scope>NUCLEOTIDE SEQUENCE [LARGE SCALE GENOMIC DNA]</scope>
    <source>
        <strain evidence="12 13">DSM 11294</strain>
    </source>
</reference>
<protein>
    <recommendedName>
        <fullName evidence="4 10">4-alpha-glucanotransferase</fullName>
        <ecNumber evidence="3 10">2.4.1.25</ecNumber>
    </recommendedName>
    <alternativeName>
        <fullName evidence="8 10">Amylomaltase</fullName>
    </alternativeName>
    <alternativeName>
        <fullName evidence="9 10">Disproportionating enzyme</fullName>
    </alternativeName>
</protein>
<comment type="catalytic activity">
    <reaction evidence="1 10">
        <text>Transfers a segment of a (1-&gt;4)-alpha-D-glucan to a new position in an acceptor, which may be glucose or a (1-&gt;4)-alpha-D-glucan.</text>
        <dbReference type="EC" id="2.4.1.25"/>
    </reaction>
</comment>
<feature type="domain" description="MalQ N-terminal beta-sandwich" evidence="11">
    <location>
        <begin position="77"/>
        <end position="174"/>
    </location>
</feature>
<proteinExistence type="inferred from homology"/>
<keyword evidence="7 10" id="KW-0119">Carbohydrate metabolism</keyword>
<evidence type="ECO:0000256" key="5">
    <source>
        <dbReference type="ARBA" id="ARBA00022676"/>
    </source>
</evidence>
<evidence type="ECO:0000256" key="7">
    <source>
        <dbReference type="ARBA" id="ARBA00023277"/>
    </source>
</evidence>
<evidence type="ECO:0000256" key="8">
    <source>
        <dbReference type="ARBA" id="ARBA00031423"/>
    </source>
</evidence>
<dbReference type="Gene3D" id="3.20.20.80">
    <property type="entry name" value="Glycosidases"/>
    <property type="match status" value="1"/>
</dbReference>
<dbReference type="InterPro" id="IPR048458">
    <property type="entry name" value="MalQ_N"/>
</dbReference>
<sequence>MSESDIQAPPEVDADLAALATVHGVATEYEDNTGSMRPVPGETVRAVLHALGVPAADEKEVLASLDDAEVAPWRRFLPPSAVVRAGQTTTIPVHAPADTSVVLTLQLEDGTELPMALRPDTIAPRLVDGVPIARSFVDLPEDLPQGWHRLRAAVGEGRRHRAHRRATTTVAVVPQRLPDPLDGGRGWGAMAQLYSMRSAHSWGLGDLADLAELADLTGTLGGDFLLINPLHAAEPTAPMSDSPYLPATRRFVNPIYIRPEDIREAAYLAGPERALVHWAAEEVREMNSSAELLNRNAVWSAKSEALSVIYAAPRSLARQSAFERFRAREGRGLEDFALWCALYEEHGNSPWPPELLDAYGPHVARVRRRLAGRIDFFAWLQWVADEQLAAAQRQASQSGMGIGIMHDLAVGVHGSSAEVWTDAEVFATGVTVGAPPDMYNQQGQDWSQPPWRPDRLAETGYAPLRNMLRTVLRHAGAIRVDHIMGLFRLWWVPQGRPASEGTYVTYDGEAMLGVLLLEASRAGAVVIGEDLGTVEPEVREQLAERGVLGSDVLWFAKSRKGRPLPPSRYRTGALATVTTHDLPPSAGYLAGEHVDLRRRLGLLTRPAEVERMAFESERAAILNALRSEGLINEDPTEREIVEALHGYVARTAAVLVGMAFTDAVGERRTQNQPGTFTEYPNWRLPLADGAEEPVSIEELARSPRLHSLVERIRTEMDRADLARHARAEAGPRE</sequence>
<dbReference type="OrthoDB" id="9811841at2"/>
<dbReference type="InterPro" id="IPR003385">
    <property type="entry name" value="Glyco_hydro_77"/>
</dbReference>
<evidence type="ECO:0000256" key="6">
    <source>
        <dbReference type="ARBA" id="ARBA00022679"/>
    </source>
</evidence>
<dbReference type="AlphaFoldDB" id="A0A3N2BF75"/>
<dbReference type="GO" id="GO:0005975">
    <property type="term" value="P:carbohydrate metabolic process"/>
    <property type="evidence" value="ECO:0007669"/>
    <property type="project" value="InterPro"/>
</dbReference>
<dbReference type="Pfam" id="PF02446">
    <property type="entry name" value="Glyco_hydro_77"/>
    <property type="match status" value="1"/>
</dbReference>
<keyword evidence="13" id="KW-1185">Reference proteome</keyword>
<evidence type="ECO:0000259" key="11">
    <source>
        <dbReference type="Pfam" id="PF21226"/>
    </source>
</evidence>
<organism evidence="12 13">
    <name type="scientific">Bogoriella caseilytica</name>
    <dbReference type="NCBI Taxonomy" id="56055"/>
    <lineage>
        <taxon>Bacteria</taxon>
        <taxon>Bacillati</taxon>
        <taxon>Actinomycetota</taxon>
        <taxon>Actinomycetes</taxon>
        <taxon>Micrococcales</taxon>
        <taxon>Bogoriellaceae</taxon>
        <taxon>Bogoriella</taxon>
    </lineage>
</organism>
<comment type="similarity">
    <text evidence="2 10">Belongs to the disproportionating enzyme family.</text>
</comment>
<dbReference type="InterPro" id="IPR017853">
    <property type="entry name" value="GH"/>
</dbReference>
<evidence type="ECO:0000256" key="9">
    <source>
        <dbReference type="ARBA" id="ARBA00031501"/>
    </source>
</evidence>
<evidence type="ECO:0000256" key="10">
    <source>
        <dbReference type="RuleBase" id="RU361207"/>
    </source>
</evidence>
<dbReference type="RefSeq" id="WP_123305463.1">
    <property type="nucleotide sequence ID" value="NZ_RKHK01000001.1"/>
</dbReference>
<dbReference type="PANTHER" id="PTHR32438:SF5">
    <property type="entry name" value="4-ALPHA-GLUCANOTRANSFERASE DPE1, CHLOROPLASTIC_AMYLOPLASTIC"/>
    <property type="match status" value="1"/>
</dbReference>
<dbReference type="GO" id="GO:0004134">
    <property type="term" value="F:4-alpha-glucanotransferase activity"/>
    <property type="evidence" value="ECO:0007669"/>
    <property type="project" value="UniProtKB-EC"/>
</dbReference>
<dbReference type="EC" id="2.4.1.25" evidence="3 10"/>
<dbReference type="PANTHER" id="PTHR32438">
    <property type="entry name" value="4-ALPHA-GLUCANOTRANSFERASE DPE1, CHLOROPLASTIC/AMYLOPLASTIC"/>
    <property type="match status" value="1"/>
</dbReference>
<dbReference type="NCBIfam" id="TIGR00217">
    <property type="entry name" value="malQ"/>
    <property type="match status" value="1"/>
</dbReference>
<dbReference type="Pfam" id="PF21226">
    <property type="entry name" value="MalQ_N"/>
    <property type="match status" value="1"/>
</dbReference>
<dbReference type="EMBL" id="RKHK01000001">
    <property type="protein sequence ID" value="ROR73897.1"/>
    <property type="molecule type" value="Genomic_DNA"/>
</dbReference>
<evidence type="ECO:0000256" key="3">
    <source>
        <dbReference type="ARBA" id="ARBA00012560"/>
    </source>
</evidence>
<keyword evidence="6 10" id="KW-0808">Transferase</keyword>
<evidence type="ECO:0000313" key="12">
    <source>
        <dbReference type="EMBL" id="ROR73897.1"/>
    </source>
</evidence>